<dbReference type="AlphaFoldDB" id="A0A8J3VKJ4"/>
<dbReference type="InterPro" id="IPR036388">
    <property type="entry name" value="WH-like_DNA-bd_sf"/>
</dbReference>
<sequence length="241" mass="25530">MELRAVARRSASDQVFDQLAGNILRGEVEAGQSLLSERQLAEVLGVSRQVVREALQRLAHAGFVEVRQGGSTTVLDFKRHGGLNLLAQLLLADGGVDLAVARSIVEARQIIGPEVAALAAKQAGREVAGQLRQTLAKLAGDADPVTRQRVALEFWEALVDGSDSIVFRLMFNSLRLAYEPLLAAMAVVMQHEASQAGDYDALIDAVEAGDPQAARAAATQILSPTTSALLDAIDAAAVTAW</sequence>
<dbReference type="Pfam" id="PF07729">
    <property type="entry name" value="FCD"/>
    <property type="match status" value="1"/>
</dbReference>
<evidence type="ECO:0000256" key="2">
    <source>
        <dbReference type="ARBA" id="ARBA00023125"/>
    </source>
</evidence>
<dbReference type="PANTHER" id="PTHR43537">
    <property type="entry name" value="TRANSCRIPTIONAL REGULATOR, GNTR FAMILY"/>
    <property type="match status" value="1"/>
</dbReference>
<feature type="domain" description="HTH gntR-type" evidence="4">
    <location>
        <begin position="9"/>
        <end position="77"/>
    </location>
</feature>
<dbReference type="Pfam" id="PF00392">
    <property type="entry name" value="GntR"/>
    <property type="match status" value="1"/>
</dbReference>
<dbReference type="Proteomes" id="UP000612899">
    <property type="component" value="Unassembled WGS sequence"/>
</dbReference>
<accession>A0A8J3VKJ4</accession>
<gene>
    <name evidence="5" type="ORF">Rhe02_72130</name>
</gene>
<dbReference type="EMBL" id="BONY01000062">
    <property type="protein sequence ID" value="GIH09146.1"/>
    <property type="molecule type" value="Genomic_DNA"/>
</dbReference>
<organism evidence="5 6">
    <name type="scientific">Rhizocola hellebori</name>
    <dbReference type="NCBI Taxonomy" id="1392758"/>
    <lineage>
        <taxon>Bacteria</taxon>
        <taxon>Bacillati</taxon>
        <taxon>Actinomycetota</taxon>
        <taxon>Actinomycetes</taxon>
        <taxon>Micromonosporales</taxon>
        <taxon>Micromonosporaceae</taxon>
        <taxon>Rhizocola</taxon>
    </lineage>
</organism>
<dbReference type="CDD" id="cd07377">
    <property type="entry name" value="WHTH_GntR"/>
    <property type="match status" value="1"/>
</dbReference>
<name>A0A8J3VKJ4_9ACTN</name>
<dbReference type="GO" id="GO:0003700">
    <property type="term" value="F:DNA-binding transcription factor activity"/>
    <property type="evidence" value="ECO:0007669"/>
    <property type="project" value="InterPro"/>
</dbReference>
<dbReference type="PANTHER" id="PTHR43537:SF24">
    <property type="entry name" value="GLUCONATE OPERON TRANSCRIPTIONAL REPRESSOR"/>
    <property type="match status" value="1"/>
</dbReference>
<protein>
    <submittedName>
        <fullName evidence="5">GntR family transcriptional regulator</fullName>
    </submittedName>
</protein>
<evidence type="ECO:0000256" key="1">
    <source>
        <dbReference type="ARBA" id="ARBA00023015"/>
    </source>
</evidence>
<keyword evidence="1" id="KW-0805">Transcription regulation</keyword>
<evidence type="ECO:0000256" key="3">
    <source>
        <dbReference type="ARBA" id="ARBA00023163"/>
    </source>
</evidence>
<dbReference type="GO" id="GO:0003677">
    <property type="term" value="F:DNA binding"/>
    <property type="evidence" value="ECO:0007669"/>
    <property type="project" value="UniProtKB-KW"/>
</dbReference>
<dbReference type="RefSeq" id="WP_203912878.1">
    <property type="nucleotide sequence ID" value="NZ_BONY01000062.1"/>
</dbReference>
<evidence type="ECO:0000313" key="5">
    <source>
        <dbReference type="EMBL" id="GIH09146.1"/>
    </source>
</evidence>
<dbReference type="SMART" id="SM00345">
    <property type="entry name" value="HTH_GNTR"/>
    <property type="match status" value="1"/>
</dbReference>
<dbReference type="PRINTS" id="PR00035">
    <property type="entry name" value="HTHGNTR"/>
</dbReference>
<dbReference type="Gene3D" id="1.10.10.10">
    <property type="entry name" value="Winged helix-like DNA-binding domain superfamily/Winged helix DNA-binding domain"/>
    <property type="match status" value="1"/>
</dbReference>
<reference evidence="5" key="1">
    <citation type="submission" date="2021-01" db="EMBL/GenBank/DDBJ databases">
        <title>Whole genome shotgun sequence of Rhizocola hellebori NBRC 109834.</title>
        <authorList>
            <person name="Komaki H."/>
            <person name="Tamura T."/>
        </authorList>
    </citation>
    <scope>NUCLEOTIDE SEQUENCE</scope>
    <source>
        <strain evidence="5">NBRC 109834</strain>
    </source>
</reference>
<dbReference type="SMART" id="SM00895">
    <property type="entry name" value="FCD"/>
    <property type="match status" value="1"/>
</dbReference>
<dbReference type="Gene3D" id="1.20.120.530">
    <property type="entry name" value="GntR ligand-binding domain-like"/>
    <property type="match status" value="1"/>
</dbReference>
<dbReference type="InterPro" id="IPR008920">
    <property type="entry name" value="TF_FadR/GntR_C"/>
</dbReference>
<evidence type="ECO:0000313" key="6">
    <source>
        <dbReference type="Proteomes" id="UP000612899"/>
    </source>
</evidence>
<evidence type="ECO:0000259" key="4">
    <source>
        <dbReference type="PROSITE" id="PS50949"/>
    </source>
</evidence>
<keyword evidence="6" id="KW-1185">Reference proteome</keyword>
<dbReference type="PROSITE" id="PS50949">
    <property type="entry name" value="HTH_GNTR"/>
    <property type="match status" value="1"/>
</dbReference>
<proteinExistence type="predicted"/>
<dbReference type="InterPro" id="IPR036390">
    <property type="entry name" value="WH_DNA-bd_sf"/>
</dbReference>
<comment type="caution">
    <text evidence="5">The sequence shown here is derived from an EMBL/GenBank/DDBJ whole genome shotgun (WGS) entry which is preliminary data.</text>
</comment>
<dbReference type="InterPro" id="IPR011711">
    <property type="entry name" value="GntR_C"/>
</dbReference>
<keyword evidence="3" id="KW-0804">Transcription</keyword>
<dbReference type="SUPFAM" id="SSF46785">
    <property type="entry name" value="Winged helix' DNA-binding domain"/>
    <property type="match status" value="1"/>
</dbReference>
<dbReference type="InterPro" id="IPR000524">
    <property type="entry name" value="Tscrpt_reg_HTH_GntR"/>
</dbReference>
<dbReference type="SUPFAM" id="SSF48008">
    <property type="entry name" value="GntR ligand-binding domain-like"/>
    <property type="match status" value="1"/>
</dbReference>
<keyword evidence="2" id="KW-0238">DNA-binding</keyword>